<evidence type="ECO:0008006" key="3">
    <source>
        <dbReference type="Google" id="ProtNLM"/>
    </source>
</evidence>
<protein>
    <recommendedName>
        <fullName evidence="3">Short subunit dehydrogenase</fullName>
    </recommendedName>
</protein>
<evidence type="ECO:0000313" key="2">
    <source>
        <dbReference type="Proteomes" id="UP001551658"/>
    </source>
</evidence>
<comment type="caution">
    <text evidence="1">The sequence shown here is derived from an EMBL/GenBank/DDBJ whole genome shotgun (WGS) entry which is preliminary data.</text>
</comment>
<keyword evidence="2" id="KW-1185">Reference proteome</keyword>
<proteinExistence type="predicted"/>
<dbReference type="Gene3D" id="3.40.50.720">
    <property type="entry name" value="NAD(P)-binding Rossmann-like Domain"/>
    <property type="match status" value="1"/>
</dbReference>
<dbReference type="SUPFAM" id="SSF51735">
    <property type="entry name" value="NAD(P)-binding Rossmann-fold domains"/>
    <property type="match status" value="1"/>
</dbReference>
<sequence length="103" mass="10655">MIVVTNATGNVGGEPARIVTAAGAQVTAVSRRPGPLPDGAAHRAEQIRDEACAQLLAFMPEPVADGTLAVVGEPLPIAPDATRVLDRAPRTFADRAVRTAAYQ</sequence>
<dbReference type="RefSeq" id="WP_357971724.1">
    <property type="nucleotide sequence ID" value="NZ_JBFAIH010000001.1"/>
</dbReference>
<evidence type="ECO:0000313" key="1">
    <source>
        <dbReference type="EMBL" id="MEV0361158.1"/>
    </source>
</evidence>
<dbReference type="Proteomes" id="UP001551658">
    <property type="component" value="Unassembled WGS sequence"/>
</dbReference>
<reference evidence="1 2" key="1">
    <citation type="submission" date="2024-06" db="EMBL/GenBank/DDBJ databases">
        <title>The Natural Products Discovery Center: Release of the First 8490 Sequenced Strains for Exploring Actinobacteria Biosynthetic Diversity.</title>
        <authorList>
            <person name="Kalkreuter E."/>
            <person name="Kautsar S.A."/>
            <person name="Yang D."/>
            <person name="Bader C.D."/>
            <person name="Teijaro C.N."/>
            <person name="Fluegel L."/>
            <person name="Davis C.M."/>
            <person name="Simpson J.R."/>
            <person name="Lauterbach L."/>
            <person name="Steele A.D."/>
            <person name="Gui C."/>
            <person name="Meng S."/>
            <person name="Li G."/>
            <person name="Viehrig K."/>
            <person name="Ye F."/>
            <person name="Su P."/>
            <person name="Kiefer A.F."/>
            <person name="Nichols A."/>
            <person name="Cepeda A.J."/>
            <person name="Yan W."/>
            <person name="Fan B."/>
            <person name="Jiang Y."/>
            <person name="Adhikari A."/>
            <person name="Zheng C.-J."/>
            <person name="Schuster L."/>
            <person name="Cowan T.M."/>
            <person name="Smanski M.J."/>
            <person name="Chevrette M.G."/>
            <person name="De Carvalho L.P.S."/>
            <person name="Shen B."/>
        </authorList>
    </citation>
    <scope>NUCLEOTIDE SEQUENCE [LARGE SCALE GENOMIC DNA]</scope>
    <source>
        <strain evidence="1 2">NPDC050671</strain>
    </source>
</reference>
<dbReference type="InterPro" id="IPR036291">
    <property type="entry name" value="NAD(P)-bd_dom_sf"/>
</dbReference>
<organism evidence="1 2">
    <name type="scientific">Nocardia fusca</name>
    <dbReference type="NCBI Taxonomy" id="941183"/>
    <lineage>
        <taxon>Bacteria</taxon>
        <taxon>Bacillati</taxon>
        <taxon>Actinomycetota</taxon>
        <taxon>Actinomycetes</taxon>
        <taxon>Mycobacteriales</taxon>
        <taxon>Nocardiaceae</taxon>
        <taxon>Nocardia</taxon>
    </lineage>
</organism>
<gene>
    <name evidence="1" type="ORF">AB0H72_00505</name>
</gene>
<name>A0ABV3F0B9_9NOCA</name>
<accession>A0ABV3F0B9</accession>
<dbReference type="EMBL" id="JBFAIH010000001">
    <property type="protein sequence ID" value="MEV0361158.1"/>
    <property type="molecule type" value="Genomic_DNA"/>
</dbReference>